<keyword evidence="2" id="KW-0479">Metal-binding</keyword>
<gene>
    <name evidence="7" type="ORF">GCM10007895_06380</name>
</gene>
<dbReference type="GO" id="GO:0006508">
    <property type="term" value="P:proteolysis"/>
    <property type="evidence" value="ECO:0007669"/>
    <property type="project" value="UniProtKB-KW"/>
</dbReference>
<dbReference type="Pfam" id="PF20582">
    <property type="entry name" value="UPF0758_N"/>
    <property type="match status" value="1"/>
</dbReference>
<organism evidence="7 8">
    <name type="scientific">Paraferrimonas sedimenticola</name>
    <dbReference type="NCBI Taxonomy" id="375674"/>
    <lineage>
        <taxon>Bacteria</taxon>
        <taxon>Pseudomonadati</taxon>
        <taxon>Pseudomonadota</taxon>
        <taxon>Gammaproteobacteria</taxon>
        <taxon>Alteromonadales</taxon>
        <taxon>Ferrimonadaceae</taxon>
        <taxon>Paraferrimonas</taxon>
    </lineage>
</organism>
<accession>A0AA37RVI4</accession>
<evidence type="ECO:0000256" key="1">
    <source>
        <dbReference type="ARBA" id="ARBA00022670"/>
    </source>
</evidence>
<reference evidence="7" key="2">
    <citation type="submission" date="2023-01" db="EMBL/GenBank/DDBJ databases">
        <title>Draft genome sequence of Paraferrimonas sedimenticola strain NBRC 101628.</title>
        <authorList>
            <person name="Sun Q."/>
            <person name="Mori K."/>
        </authorList>
    </citation>
    <scope>NUCLEOTIDE SEQUENCE</scope>
    <source>
        <strain evidence="7">NBRC 101628</strain>
    </source>
</reference>
<keyword evidence="1" id="KW-0645">Protease</keyword>
<dbReference type="PANTHER" id="PTHR30471">
    <property type="entry name" value="DNA REPAIR PROTEIN RADC"/>
    <property type="match status" value="1"/>
</dbReference>
<evidence type="ECO:0000256" key="2">
    <source>
        <dbReference type="ARBA" id="ARBA00022723"/>
    </source>
</evidence>
<dbReference type="EMBL" id="BSNC01000002">
    <property type="protein sequence ID" value="GLP95332.1"/>
    <property type="molecule type" value="Genomic_DNA"/>
</dbReference>
<protein>
    <submittedName>
        <fullName evidence="7">UPF0758 protein</fullName>
    </submittedName>
</protein>
<name>A0AA37RVI4_9GAMM</name>
<dbReference type="InterPro" id="IPR025657">
    <property type="entry name" value="RadC_JAB"/>
</dbReference>
<dbReference type="GO" id="GO:0008237">
    <property type="term" value="F:metallopeptidase activity"/>
    <property type="evidence" value="ECO:0007669"/>
    <property type="project" value="UniProtKB-KW"/>
</dbReference>
<evidence type="ECO:0000256" key="4">
    <source>
        <dbReference type="ARBA" id="ARBA00022833"/>
    </source>
</evidence>
<dbReference type="Proteomes" id="UP001161422">
    <property type="component" value="Unassembled WGS sequence"/>
</dbReference>
<dbReference type="InterPro" id="IPR037518">
    <property type="entry name" value="MPN"/>
</dbReference>
<dbReference type="PANTHER" id="PTHR30471:SF3">
    <property type="entry name" value="UPF0758 PROTEIN YEES-RELATED"/>
    <property type="match status" value="1"/>
</dbReference>
<dbReference type="Gene3D" id="3.40.140.10">
    <property type="entry name" value="Cytidine Deaminase, domain 2"/>
    <property type="match status" value="1"/>
</dbReference>
<dbReference type="PROSITE" id="PS50249">
    <property type="entry name" value="MPN"/>
    <property type="match status" value="1"/>
</dbReference>
<evidence type="ECO:0000256" key="5">
    <source>
        <dbReference type="ARBA" id="ARBA00023049"/>
    </source>
</evidence>
<dbReference type="NCBIfam" id="TIGR00608">
    <property type="entry name" value="radc"/>
    <property type="match status" value="1"/>
</dbReference>
<dbReference type="SUPFAM" id="SSF47781">
    <property type="entry name" value="RuvA domain 2-like"/>
    <property type="match status" value="1"/>
</dbReference>
<proteinExistence type="predicted"/>
<keyword evidence="8" id="KW-1185">Reference proteome</keyword>
<keyword evidence="5" id="KW-0482">Metalloprotease</keyword>
<comment type="caution">
    <text evidence="7">The sequence shown here is derived from an EMBL/GenBank/DDBJ whole genome shotgun (WGS) entry which is preliminary data.</text>
</comment>
<evidence type="ECO:0000256" key="3">
    <source>
        <dbReference type="ARBA" id="ARBA00022801"/>
    </source>
</evidence>
<dbReference type="InterPro" id="IPR046778">
    <property type="entry name" value="UPF0758_N"/>
</dbReference>
<keyword evidence="4" id="KW-0862">Zinc</keyword>
<reference evidence="7" key="1">
    <citation type="journal article" date="2014" name="Int. J. Syst. Evol. Microbiol.">
        <title>Complete genome sequence of Corynebacterium casei LMG S-19264T (=DSM 44701T), isolated from a smear-ripened cheese.</title>
        <authorList>
            <consortium name="US DOE Joint Genome Institute (JGI-PGF)"/>
            <person name="Walter F."/>
            <person name="Albersmeier A."/>
            <person name="Kalinowski J."/>
            <person name="Ruckert C."/>
        </authorList>
    </citation>
    <scope>NUCLEOTIDE SEQUENCE</scope>
    <source>
        <strain evidence="7">NBRC 101628</strain>
    </source>
</reference>
<dbReference type="RefSeq" id="WP_169903042.1">
    <property type="nucleotide sequence ID" value="NZ_BSNC01000002.1"/>
</dbReference>
<dbReference type="GO" id="GO:0046872">
    <property type="term" value="F:metal ion binding"/>
    <property type="evidence" value="ECO:0007669"/>
    <property type="project" value="UniProtKB-KW"/>
</dbReference>
<feature type="domain" description="MPN" evidence="6">
    <location>
        <begin position="102"/>
        <end position="187"/>
    </location>
</feature>
<evidence type="ECO:0000313" key="7">
    <source>
        <dbReference type="EMBL" id="GLP95332.1"/>
    </source>
</evidence>
<dbReference type="Pfam" id="PF04002">
    <property type="entry name" value="RadC"/>
    <property type="match status" value="1"/>
</dbReference>
<keyword evidence="3" id="KW-0378">Hydrolase</keyword>
<dbReference type="InterPro" id="IPR001405">
    <property type="entry name" value="UPF0758"/>
</dbReference>
<dbReference type="AlphaFoldDB" id="A0AA37RVI4"/>
<sequence>MAIRDWPKGEGPRERLLNMGASALSDAELLALLLGSGTKGQSAVSLARSILNELDGLAGLTSSSQSQLRRVNGLGPARIACLLAALELGSRLAYSEVKGSQPLTSPEHTKRFLQQKLSHKDREVFALLLLDNQHRVIEFQPVFEGTINAAAVYPREVVKIVLEKRAAALILVQKQQLDNKSVSFAIF</sequence>
<evidence type="ECO:0000313" key="8">
    <source>
        <dbReference type="Proteomes" id="UP001161422"/>
    </source>
</evidence>
<evidence type="ECO:0000259" key="6">
    <source>
        <dbReference type="PROSITE" id="PS50249"/>
    </source>
</evidence>
<dbReference type="InterPro" id="IPR010994">
    <property type="entry name" value="RuvA_2-like"/>
</dbReference>